<protein>
    <recommendedName>
        <fullName evidence="4">N-terminal cleavage protein</fullName>
    </recommendedName>
</protein>
<gene>
    <name evidence="2" type="ORF">Q428_01390</name>
</gene>
<comment type="caution">
    <text evidence="2">The sequence shown here is derived from an EMBL/GenBank/DDBJ whole genome shotgun (WGS) entry which is preliminary data.</text>
</comment>
<evidence type="ECO:0000313" key="2">
    <source>
        <dbReference type="EMBL" id="EYE89734.1"/>
    </source>
</evidence>
<evidence type="ECO:0000313" key="3">
    <source>
        <dbReference type="Proteomes" id="UP000019681"/>
    </source>
</evidence>
<evidence type="ECO:0008006" key="4">
    <source>
        <dbReference type="Google" id="ProtNLM"/>
    </source>
</evidence>
<dbReference type="Proteomes" id="UP000019681">
    <property type="component" value="Unassembled WGS sequence"/>
</dbReference>
<dbReference type="Pfam" id="PF07963">
    <property type="entry name" value="N_methyl"/>
    <property type="match status" value="1"/>
</dbReference>
<dbReference type="AlphaFoldDB" id="A0A017RZA2"/>
<keyword evidence="3" id="KW-1185">Reference proteome</keyword>
<keyword evidence="1" id="KW-0472">Membrane</keyword>
<dbReference type="STRING" id="1403537.Q428_01390"/>
<proteinExistence type="predicted"/>
<reference evidence="2 3" key="1">
    <citation type="journal article" date="2014" name="Genome Announc.">
        <title>Draft Genome Sequence of Fervidicella metallireducens Strain AeBT, an Iron-Reducing Thermoanaerobe from the Great Artesian Basin.</title>
        <authorList>
            <person name="Patel B.K."/>
        </authorList>
    </citation>
    <scope>NUCLEOTIDE SEQUENCE [LARGE SCALE GENOMIC DNA]</scope>
    <source>
        <strain evidence="2 3">AeB</strain>
    </source>
</reference>
<accession>A0A017RZA2</accession>
<organism evidence="2 3">
    <name type="scientific">Fervidicella metallireducens AeB</name>
    <dbReference type="NCBI Taxonomy" id="1403537"/>
    <lineage>
        <taxon>Bacteria</taxon>
        <taxon>Bacillati</taxon>
        <taxon>Bacillota</taxon>
        <taxon>Clostridia</taxon>
        <taxon>Eubacteriales</taxon>
        <taxon>Clostridiaceae</taxon>
        <taxon>Fervidicella</taxon>
    </lineage>
</organism>
<feature type="transmembrane region" description="Helical" evidence="1">
    <location>
        <begin position="12"/>
        <end position="33"/>
    </location>
</feature>
<sequence length="155" mass="17192">MKINKGFTLVEVIVSIALLAILLISVSILNLMSIRMNIAARQRDKVFYIAKGICEIYSSEDINFTEDLYKSVYKGIDDLSEVTGIVDIFKNNDGICTGVEDEIPAVGKKYMVLLSLQKSLQNSNNGGASIRLNILRVRVLEVGENQNSVTLTYVK</sequence>
<keyword evidence="1" id="KW-1133">Transmembrane helix</keyword>
<evidence type="ECO:0000256" key="1">
    <source>
        <dbReference type="SAM" id="Phobius"/>
    </source>
</evidence>
<dbReference type="NCBIfam" id="TIGR02532">
    <property type="entry name" value="IV_pilin_GFxxxE"/>
    <property type="match status" value="1"/>
</dbReference>
<keyword evidence="1" id="KW-0812">Transmembrane</keyword>
<dbReference type="OrthoDB" id="9804695at2"/>
<dbReference type="EMBL" id="AZQP01000002">
    <property type="protein sequence ID" value="EYE89734.1"/>
    <property type="molecule type" value="Genomic_DNA"/>
</dbReference>
<name>A0A017RZA2_9CLOT</name>
<dbReference type="InterPro" id="IPR012902">
    <property type="entry name" value="N_methyl_site"/>
</dbReference>
<dbReference type="RefSeq" id="WP_035377465.1">
    <property type="nucleotide sequence ID" value="NZ_AZQP01000002.1"/>
</dbReference>
<dbReference type="PROSITE" id="PS00409">
    <property type="entry name" value="PROKAR_NTER_METHYL"/>
    <property type="match status" value="1"/>
</dbReference>